<dbReference type="EMBL" id="PEZT01000007">
    <property type="protein sequence ID" value="PIS09502.1"/>
    <property type="molecule type" value="Genomic_DNA"/>
</dbReference>
<protein>
    <submittedName>
        <fullName evidence="1">Uncharacterized protein</fullName>
    </submittedName>
</protein>
<name>A0A2H0WA21_9BACT</name>
<dbReference type="AlphaFoldDB" id="A0A2H0WA21"/>
<sequence>MKIKLPILKILFLIFVLTGFFIVKPVWADQEMDDYSFQLETYQKVYEEFKLSRNKFLKYQVLSAREQVQEALKNILLQRNKVLKAYFLLLKSRLNNSSQDLNPLIDEKILFLDEKNEEIDGLETASLDELFSISDEIEEGEAEFDILAYKVVSEIILNRTRSLHQESVSLEKLIKEEIGKPEDSTESAKLNLWLKEVGVKNYLAEKEIEASELNLSNLKSSKGRSKMMVYFNDLKIDCQDAQGHLEQAVSFQKEILLKLK</sequence>
<organism evidence="1 2">
    <name type="scientific">Candidatus Beckwithbacteria bacterium CG10_big_fil_rev_8_21_14_0_10_34_10</name>
    <dbReference type="NCBI Taxonomy" id="1974495"/>
    <lineage>
        <taxon>Bacteria</taxon>
        <taxon>Candidatus Beckwithiibacteriota</taxon>
    </lineage>
</organism>
<evidence type="ECO:0000313" key="2">
    <source>
        <dbReference type="Proteomes" id="UP000230093"/>
    </source>
</evidence>
<gene>
    <name evidence="1" type="ORF">COT75_01195</name>
</gene>
<accession>A0A2H0WA21</accession>
<proteinExistence type="predicted"/>
<comment type="caution">
    <text evidence="1">The sequence shown here is derived from an EMBL/GenBank/DDBJ whole genome shotgun (WGS) entry which is preliminary data.</text>
</comment>
<dbReference type="Proteomes" id="UP000230093">
    <property type="component" value="Unassembled WGS sequence"/>
</dbReference>
<reference evidence="2" key="1">
    <citation type="submission" date="2017-09" db="EMBL/GenBank/DDBJ databases">
        <title>Depth-based differentiation of microbial function through sediment-hosted aquifers and enrichment of novel symbionts in the deep terrestrial subsurface.</title>
        <authorList>
            <person name="Probst A.J."/>
            <person name="Ladd B."/>
            <person name="Jarett J.K."/>
            <person name="Geller-Mcgrath D.E."/>
            <person name="Sieber C.M.K."/>
            <person name="Emerson J.B."/>
            <person name="Anantharaman K."/>
            <person name="Thomas B.C."/>
            <person name="Malmstrom R."/>
            <person name="Stieglmeier M."/>
            <person name="Klingl A."/>
            <person name="Woyke T."/>
            <person name="Ryan C.M."/>
            <person name="Banfield J.F."/>
        </authorList>
    </citation>
    <scope>NUCLEOTIDE SEQUENCE [LARGE SCALE GENOMIC DNA]</scope>
</reference>
<evidence type="ECO:0000313" key="1">
    <source>
        <dbReference type="EMBL" id="PIS09502.1"/>
    </source>
</evidence>